<proteinExistence type="predicted"/>
<gene>
    <name evidence="3" type="ORF">B0I29_13510</name>
</gene>
<comment type="caution">
    <text evidence="3">The sequence shown here is derived from an EMBL/GenBank/DDBJ whole genome shotgun (WGS) entry which is preliminary data.</text>
</comment>
<dbReference type="PROSITE" id="PS50887">
    <property type="entry name" value="GGDEF"/>
    <property type="match status" value="1"/>
</dbReference>
<protein>
    <submittedName>
        <fullName evidence="3">Diguanylate cyclase (GGDEF)-like protein</fullName>
    </submittedName>
</protein>
<dbReference type="SMART" id="SM00267">
    <property type="entry name" value="GGDEF"/>
    <property type="match status" value="1"/>
</dbReference>
<dbReference type="EMBL" id="QLMJ01000035">
    <property type="protein sequence ID" value="RAK24804.1"/>
    <property type="molecule type" value="Genomic_DNA"/>
</dbReference>
<evidence type="ECO:0000259" key="2">
    <source>
        <dbReference type="PROSITE" id="PS50887"/>
    </source>
</evidence>
<dbReference type="Pfam" id="PF00990">
    <property type="entry name" value="GGDEF"/>
    <property type="match status" value="1"/>
</dbReference>
<feature type="region of interest" description="Disordered" evidence="1">
    <location>
        <begin position="201"/>
        <end position="232"/>
    </location>
</feature>
<dbReference type="NCBIfam" id="TIGR00254">
    <property type="entry name" value="GGDEF"/>
    <property type="match status" value="1"/>
</dbReference>
<dbReference type="PANTHER" id="PTHR46663">
    <property type="entry name" value="DIGUANYLATE CYCLASE DGCT-RELATED"/>
    <property type="match status" value="1"/>
</dbReference>
<dbReference type="InterPro" id="IPR043128">
    <property type="entry name" value="Rev_trsase/Diguanyl_cyclase"/>
</dbReference>
<dbReference type="InterPro" id="IPR029787">
    <property type="entry name" value="Nucleotide_cyclase"/>
</dbReference>
<dbReference type="RefSeq" id="WP_111655197.1">
    <property type="nucleotide sequence ID" value="NZ_JACHWI010000001.1"/>
</dbReference>
<evidence type="ECO:0000256" key="1">
    <source>
        <dbReference type="SAM" id="MobiDB-lite"/>
    </source>
</evidence>
<evidence type="ECO:0000313" key="4">
    <source>
        <dbReference type="Proteomes" id="UP000249341"/>
    </source>
</evidence>
<dbReference type="Gene3D" id="3.30.70.270">
    <property type="match status" value="1"/>
</dbReference>
<dbReference type="InterPro" id="IPR000160">
    <property type="entry name" value="GGDEF_dom"/>
</dbReference>
<dbReference type="PANTHER" id="PTHR46663:SF2">
    <property type="entry name" value="GGDEF DOMAIN-CONTAINING PROTEIN"/>
    <property type="match status" value="1"/>
</dbReference>
<feature type="domain" description="GGDEF" evidence="2">
    <location>
        <begin position="70"/>
        <end position="205"/>
    </location>
</feature>
<feature type="compositionally biased region" description="Basic and acidic residues" evidence="1">
    <location>
        <begin position="219"/>
        <end position="232"/>
    </location>
</feature>
<evidence type="ECO:0000313" key="3">
    <source>
        <dbReference type="EMBL" id="RAK24804.1"/>
    </source>
</evidence>
<dbReference type="CDD" id="cd01949">
    <property type="entry name" value="GGDEF"/>
    <property type="match status" value="1"/>
</dbReference>
<dbReference type="SUPFAM" id="SSF55073">
    <property type="entry name" value="Nucleotide cyclase"/>
    <property type="match status" value="1"/>
</dbReference>
<dbReference type="AlphaFoldDB" id="A0A327YUV6"/>
<accession>A0A327YUV6</accession>
<reference evidence="3 4" key="1">
    <citation type="submission" date="2018-06" db="EMBL/GenBank/DDBJ databases">
        <title>Genomic Encyclopedia of Type Strains, Phase III (KMG-III): the genomes of soil and plant-associated and newly described type strains.</title>
        <authorList>
            <person name="Whitman W."/>
        </authorList>
    </citation>
    <scope>NUCLEOTIDE SEQUENCE [LARGE SCALE GENOMIC DNA]</scope>
    <source>
        <strain evidence="3 4">CGMCC 4.7090</strain>
    </source>
</reference>
<dbReference type="OrthoDB" id="23692at2"/>
<dbReference type="InterPro" id="IPR052163">
    <property type="entry name" value="DGC-Regulatory_Protein"/>
</dbReference>
<organism evidence="3 4">
    <name type="scientific">Actinoplanes lutulentus</name>
    <dbReference type="NCBI Taxonomy" id="1287878"/>
    <lineage>
        <taxon>Bacteria</taxon>
        <taxon>Bacillati</taxon>
        <taxon>Actinomycetota</taxon>
        <taxon>Actinomycetes</taxon>
        <taxon>Micromonosporales</taxon>
        <taxon>Micromonosporaceae</taxon>
        <taxon>Actinoplanes</taxon>
    </lineage>
</organism>
<sequence>MFITHLVIATILAATTGAGMAYVAARSTVNRLRAELDEAHWQLSHDPLTGLSNRAGLRDAHRAVATGRPHPVTIMLIDLDSFKTINDIRGHDAGDAVLEEIATRIESLAELYDGCSARLSGDEFAVILDHDYKVAKAAELFVSILGFAMDIRTGEGTLTVAVAASIGVAVVSSTDPLDTVALHRADTAMYHAKKQGGNRHVLYTPGMTMPDGPPRRGPRPRDLHDRNTGPAA</sequence>
<keyword evidence="4" id="KW-1185">Reference proteome</keyword>
<name>A0A327YUV6_9ACTN</name>
<dbReference type="Proteomes" id="UP000249341">
    <property type="component" value="Unassembled WGS sequence"/>
</dbReference>